<keyword evidence="6" id="KW-1185">Reference proteome</keyword>
<dbReference type="SUPFAM" id="SSF53649">
    <property type="entry name" value="Alkaline phosphatase-like"/>
    <property type="match status" value="1"/>
</dbReference>
<proteinExistence type="predicted"/>
<dbReference type="Gene3D" id="3.40.720.10">
    <property type="entry name" value="Alkaline Phosphatase, subunit A"/>
    <property type="match status" value="1"/>
</dbReference>
<evidence type="ECO:0000256" key="2">
    <source>
        <dbReference type="ARBA" id="ARBA00022837"/>
    </source>
</evidence>
<dbReference type="EMBL" id="CAJNIZ010000956">
    <property type="protein sequence ID" value="CAE7179256.1"/>
    <property type="molecule type" value="Genomic_DNA"/>
</dbReference>
<dbReference type="GO" id="GO:0046872">
    <property type="term" value="F:metal ion binding"/>
    <property type="evidence" value="ECO:0007669"/>
    <property type="project" value="UniProtKB-KW"/>
</dbReference>
<evidence type="ECO:0000256" key="1">
    <source>
        <dbReference type="ARBA" id="ARBA00022723"/>
    </source>
</evidence>
<dbReference type="InterPro" id="IPR000917">
    <property type="entry name" value="Sulfatase_N"/>
</dbReference>
<evidence type="ECO:0000313" key="6">
    <source>
        <dbReference type="Proteomes" id="UP000649617"/>
    </source>
</evidence>
<evidence type="ECO:0000259" key="4">
    <source>
        <dbReference type="Pfam" id="PF00884"/>
    </source>
</evidence>
<dbReference type="Pfam" id="PF00884">
    <property type="entry name" value="Sulfatase"/>
    <property type="match status" value="1"/>
</dbReference>
<dbReference type="InterPro" id="IPR047115">
    <property type="entry name" value="ARSB"/>
</dbReference>
<dbReference type="InterPro" id="IPR017850">
    <property type="entry name" value="Alkaline_phosphatase_core_sf"/>
</dbReference>
<dbReference type="Proteomes" id="UP000649617">
    <property type="component" value="Unassembled WGS sequence"/>
</dbReference>
<dbReference type="PANTHER" id="PTHR10342">
    <property type="entry name" value="ARYLSULFATASE"/>
    <property type="match status" value="1"/>
</dbReference>
<dbReference type="OrthoDB" id="103349at2759"/>
<gene>
    <name evidence="5" type="primary">ARSI</name>
    <name evidence="5" type="ORF">SPIL2461_LOCUS1003</name>
</gene>
<organism evidence="5 6">
    <name type="scientific">Symbiodinium pilosum</name>
    <name type="common">Dinoflagellate</name>
    <dbReference type="NCBI Taxonomy" id="2952"/>
    <lineage>
        <taxon>Eukaryota</taxon>
        <taxon>Sar</taxon>
        <taxon>Alveolata</taxon>
        <taxon>Dinophyceae</taxon>
        <taxon>Suessiales</taxon>
        <taxon>Symbiodiniaceae</taxon>
        <taxon>Symbiodinium</taxon>
    </lineage>
</organism>
<protein>
    <submittedName>
        <fullName evidence="5">ARSI protein</fullName>
    </submittedName>
</protein>
<feature type="non-terminal residue" evidence="5">
    <location>
        <position position="1"/>
    </location>
</feature>
<dbReference type="GO" id="GO:0008484">
    <property type="term" value="F:sulfuric ester hydrolase activity"/>
    <property type="evidence" value="ECO:0007669"/>
    <property type="project" value="InterPro"/>
</dbReference>
<comment type="caution">
    <text evidence="5">The sequence shown here is derived from an EMBL/GenBank/DDBJ whole genome shotgun (WGS) entry which is preliminary data.</text>
</comment>
<evidence type="ECO:0000313" key="5">
    <source>
        <dbReference type="EMBL" id="CAE7179256.1"/>
    </source>
</evidence>
<name>A0A812IUM6_SYMPI</name>
<sequence>ATFMTGRMPFHTGINRWIPDEAYGLPLNETTLPSLLQKLGYRRHIVGKWHLGFFKSEYTPTFR</sequence>
<evidence type="ECO:0000256" key="3">
    <source>
        <dbReference type="ARBA" id="ARBA00023180"/>
    </source>
</evidence>
<keyword evidence="3" id="KW-0325">Glycoprotein</keyword>
<reference evidence="5" key="1">
    <citation type="submission" date="2021-02" db="EMBL/GenBank/DDBJ databases">
        <authorList>
            <person name="Dougan E. K."/>
            <person name="Rhodes N."/>
            <person name="Thang M."/>
            <person name="Chan C."/>
        </authorList>
    </citation>
    <scope>NUCLEOTIDE SEQUENCE</scope>
</reference>
<feature type="domain" description="Sulfatase N-terminal" evidence="4">
    <location>
        <begin position="2"/>
        <end position="57"/>
    </location>
</feature>
<feature type="non-terminal residue" evidence="5">
    <location>
        <position position="63"/>
    </location>
</feature>
<keyword evidence="1" id="KW-0479">Metal-binding</keyword>
<dbReference type="AlphaFoldDB" id="A0A812IUM6"/>
<accession>A0A812IUM6</accession>
<keyword evidence="2" id="KW-0106">Calcium</keyword>
<dbReference type="PANTHER" id="PTHR10342:SF273">
    <property type="entry name" value="RE14504P"/>
    <property type="match status" value="1"/>
</dbReference>